<evidence type="ECO:0000313" key="3">
    <source>
        <dbReference type="Proteomes" id="UP000001861"/>
    </source>
</evidence>
<evidence type="ECO:0000256" key="1">
    <source>
        <dbReference type="SAM" id="MobiDB-lite"/>
    </source>
</evidence>
<protein>
    <submittedName>
        <fullName evidence="2">Uncharacterized protein</fullName>
    </submittedName>
</protein>
<dbReference type="HOGENOM" id="CLU_1348853_0_0_1"/>
<comment type="caution">
    <text evidence="2">The sequence shown here is derived from an EMBL/GenBank/DDBJ whole genome shotgun (WGS) entry which is preliminary data.</text>
</comment>
<reference evidence="2 3" key="1">
    <citation type="journal article" date="2010" name="Proc. Natl. Acad. Sci. U.S.A.">
        <title>Insights into evolution of multicellular fungi from the assembled chromosomes of the mushroom Coprinopsis cinerea (Coprinus cinereus).</title>
        <authorList>
            <person name="Stajich J.E."/>
            <person name="Wilke S.K."/>
            <person name="Ahren D."/>
            <person name="Au C.H."/>
            <person name="Birren B.W."/>
            <person name="Borodovsky M."/>
            <person name="Burns C."/>
            <person name="Canback B."/>
            <person name="Casselton L.A."/>
            <person name="Cheng C.K."/>
            <person name="Deng J."/>
            <person name="Dietrich F.S."/>
            <person name="Fargo D.C."/>
            <person name="Farman M.L."/>
            <person name="Gathman A.C."/>
            <person name="Goldberg J."/>
            <person name="Guigo R."/>
            <person name="Hoegger P.J."/>
            <person name="Hooker J.B."/>
            <person name="Huggins A."/>
            <person name="James T.Y."/>
            <person name="Kamada T."/>
            <person name="Kilaru S."/>
            <person name="Kodira C."/>
            <person name="Kues U."/>
            <person name="Kupfer D."/>
            <person name="Kwan H.S."/>
            <person name="Lomsadze A."/>
            <person name="Li W."/>
            <person name="Lilly W.W."/>
            <person name="Ma L.J."/>
            <person name="Mackey A.J."/>
            <person name="Manning G."/>
            <person name="Martin F."/>
            <person name="Muraguchi H."/>
            <person name="Natvig D.O."/>
            <person name="Palmerini H."/>
            <person name="Ramesh M.A."/>
            <person name="Rehmeyer C.J."/>
            <person name="Roe B.A."/>
            <person name="Shenoy N."/>
            <person name="Stanke M."/>
            <person name="Ter-Hovhannisyan V."/>
            <person name="Tunlid A."/>
            <person name="Velagapudi R."/>
            <person name="Vision T.J."/>
            <person name="Zeng Q."/>
            <person name="Zolan M.E."/>
            <person name="Pukkila P.J."/>
        </authorList>
    </citation>
    <scope>NUCLEOTIDE SEQUENCE [LARGE SCALE GENOMIC DNA]</scope>
    <source>
        <strain evidence="3">Okayama-7 / 130 / ATCC MYA-4618 / FGSC 9003</strain>
    </source>
</reference>
<evidence type="ECO:0000313" key="2">
    <source>
        <dbReference type="EMBL" id="EAU81757.2"/>
    </source>
</evidence>
<dbReference type="EMBL" id="AACS02000004">
    <property type="protein sequence ID" value="EAU81757.2"/>
    <property type="molecule type" value="Genomic_DNA"/>
</dbReference>
<organism evidence="2 3">
    <name type="scientific">Coprinopsis cinerea (strain Okayama-7 / 130 / ATCC MYA-4618 / FGSC 9003)</name>
    <name type="common">Inky cap fungus</name>
    <name type="synonym">Hormographiella aspergillata</name>
    <dbReference type="NCBI Taxonomy" id="240176"/>
    <lineage>
        <taxon>Eukaryota</taxon>
        <taxon>Fungi</taxon>
        <taxon>Dikarya</taxon>
        <taxon>Basidiomycota</taxon>
        <taxon>Agaricomycotina</taxon>
        <taxon>Agaricomycetes</taxon>
        <taxon>Agaricomycetidae</taxon>
        <taxon>Agaricales</taxon>
        <taxon>Agaricineae</taxon>
        <taxon>Psathyrellaceae</taxon>
        <taxon>Coprinopsis</taxon>
    </lineage>
</organism>
<feature type="compositionally biased region" description="Acidic residues" evidence="1">
    <location>
        <begin position="125"/>
        <end position="145"/>
    </location>
</feature>
<gene>
    <name evidence="2" type="ORF">CC1G_13120</name>
</gene>
<feature type="region of interest" description="Disordered" evidence="1">
    <location>
        <begin position="1"/>
        <end position="66"/>
    </location>
</feature>
<feature type="compositionally biased region" description="Basic residues" evidence="1">
    <location>
        <begin position="32"/>
        <end position="45"/>
    </location>
</feature>
<dbReference type="Proteomes" id="UP000001861">
    <property type="component" value="Unassembled WGS sequence"/>
</dbReference>
<dbReference type="InParanoid" id="A8PAW2"/>
<dbReference type="VEuPathDB" id="FungiDB:CC1G_13120"/>
<dbReference type="GeneID" id="6016683"/>
<accession>A8PAW2</accession>
<name>A8PAW2_COPC7</name>
<sequence>MVSGETARITRSKSARKATTNRPPRDAARRTTGVRKAKAPARRVKKETQKIVSESDGANLGTVHVPRRSTIAIRSMPPKSVTPHGSYNSKSGAAEVDLRAILFGRRGNQAVEGGTKSHQLEVGVVEEDSDEQGEFEVEEDDDEQDQLGGGGSSGFQALLPPERKQFVKILTSTFHSAALDIVVTYDEMLDGIKAAFEEEKLRS</sequence>
<dbReference type="KEGG" id="cci:CC1G_13120"/>
<feature type="region of interest" description="Disordered" evidence="1">
    <location>
        <begin position="125"/>
        <end position="155"/>
    </location>
</feature>
<dbReference type="RefSeq" id="XP_001840062.2">
    <property type="nucleotide sequence ID" value="XM_001840010.2"/>
</dbReference>
<proteinExistence type="predicted"/>
<dbReference type="AlphaFoldDB" id="A8PAW2"/>
<keyword evidence="3" id="KW-1185">Reference proteome</keyword>